<evidence type="ECO:0000256" key="5">
    <source>
        <dbReference type="SAM" id="Phobius"/>
    </source>
</evidence>
<dbReference type="GO" id="GO:0043709">
    <property type="term" value="P:cell adhesion involved in single-species biofilm formation"/>
    <property type="evidence" value="ECO:0007669"/>
    <property type="project" value="TreeGrafter"/>
</dbReference>
<feature type="transmembrane region" description="Helical" evidence="5">
    <location>
        <begin position="368"/>
        <end position="389"/>
    </location>
</feature>
<keyword evidence="5" id="KW-1133">Transmembrane helix</keyword>
<dbReference type="Pfam" id="PF07695">
    <property type="entry name" value="7TMR-DISM_7TM"/>
    <property type="match status" value="1"/>
</dbReference>
<dbReference type="PANTHER" id="PTHR45138">
    <property type="entry name" value="REGULATORY COMPONENTS OF SENSORY TRANSDUCTION SYSTEM"/>
    <property type="match status" value="1"/>
</dbReference>
<comment type="cofactor">
    <cofactor evidence="1">
        <name>Mg(2+)</name>
        <dbReference type="ChEBI" id="CHEBI:18420"/>
    </cofactor>
</comment>
<feature type="transmembrane region" description="Helical" evidence="5">
    <location>
        <begin position="187"/>
        <end position="208"/>
    </location>
</feature>
<evidence type="ECO:0000313" key="8">
    <source>
        <dbReference type="EMBL" id="PKF70517.1"/>
    </source>
</evidence>
<feature type="chain" id="PRO_5014188873" description="diguanylate cyclase" evidence="6">
    <location>
        <begin position="29"/>
        <end position="582"/>
    </location>
</feature>
<protein>
    <recommendedName>
        <fullName evidence="3">diguanylate cyclase</fullName>
        <ecNumber evidence="3">2.7.7.65</ecNumber>
    </recommendedName>
</protein>
<dbReference type="PROSITE" id="PS50887">
    <property type="entry name" value="GGDEF"/>
    <property type="match status" value="1"/>
</dbReference>
<evidence type="ECO:0000256" key="1">
    <source>
        <dbReference type="ARBA" id="ARBA00001946"/>
    </source>
</evidence>
<dbReference type="InterPro" id="IPR043128">
    <property type="entry name" value="Rev_trsase/Diguanyl_cyclase"/>
</dbReference>
<dbReference type="Proteomes" id="UP000242861">
    <property type="component" value="Unassembled WGS sequence"/>
</dbReference>
<dbReference type="AlphaFoldDB" id="A0A2I0CMY5"/>
<dbReference type="PANTHER" id="PTHR45138:SF9">
    <property type="entry name" value="DIGUANYLATE CYCLASE DGCM-RELATED"/>
    <property type="match status" value="1"/>
</dbReference>
<dbReference type="Pfam" id="PF00990">
    <property type="entry name" value="GGDEF"/>
    <property type="match status" value="1"/>
</dbReference>
<dbReference type="GO" id="GO:1902201">
    <property type="term" value="P:negative regulation of bacterial-type flagellum-dependent cell motility"/>
    <property type="evidence" value="ECO:0007669"/>
    <property type="project" value="TreeGrafter"/>
</dbReference>
<organism evidence="8 9">
    <name type="scientific">Pseudomonas fluvialis</name>
    <dbReference type="NCBI Taxonomy" id="1793966"/>
    <lineage>
        <taxon>Bacteria</taxon>
        <taxon>Pseudomonadati</taxon>
        <taxon>Pseudomonadota</taxon>
        <taxon>Gammaproteobacteria</taxon>
        <taxon>Pseudomonadales</taxon>
        <taxon>Pseudomonadaceae</taxon>
        <taxon>Pseudomonas</taxon>
    </lineage>
</organism>
<sequence length="582" mass="63732">MFAACPLHRRLAKLACLLVCLVAGPAEARVDVSQANSGYLGLQLYLGPASGKDLQTLSQAQASGQLQRSQQAVPRFGIGAPAQWLYLPLHNPQPLPVQRTLQIGEAWIDELDLYLLDPQGVLQHVQAGDGQLDRQQASPGMGFLLDVQIPPGDSALYLRVATADALILPMRLLDSQQVALAQQLSQYSYGALYGFLLALIAYNLMLYAGLRETSNLYYSLYLATFILLNLSYTGHAGAWLWPDSLYLKRYSTLLLMMALAWTGLRFARHFLDLASHAPRLDQALRHGSRLAVLLLILCVLADWHALANHLAFASVLLYTLLMVAAGWLSLHHGRVAARYFLAATLCGMLGTALTDLAVWGVIPFNPLTYRAVDLGILLEASLLALALAYQMRQHQQARRQAESLARQDPLTGLLNRRAFLEQGQQLWQDSQRSARPLALIMLDLDHFKQINDQHGHDVGDAGLLATARLLTARSRPDDLLARWGGEEFLLLLPNTQLDDAQALAERLREALLAQPLRCGNARLTLSASFGVAVRAQQASLELLIQAADERLYCAKQSGRNRVCGPAAQPGCCAIGLAAPADK</sequence>
<dbReference type="InterPro" id="IPR011623">
    <property type="entry name" value="7TMR_DISM_rcpt_extracell_dom1"/>
</dbReference>
<feature type="transmembrane region" description="Helical" evidence="5">
    <location>
        <begin position="288"/>
        <end position="306"/>
    </location>
</feature>
<keyword evidence="5" id="KW-0472">Membrane</keyword>
<dbReference type="Pfam" id="PF07696">
    <property type="entry name" value="7TMR-DISMED2"/>
    <property type="match status" value="1"/>
</dbReference>
<keyword evidence="6" id="KW-0732">Signal</keyword>
<feature type="signal peptide" evidence="6">
    <location>
        <begin position="1"/>
        <end position="28"/>
    </location>
</feature>
<dbReference type="SMART" id="SM00267">
    <property type="entry name" value="GGDEF"/>
    <property type="match status" value="1"/>
</dbReference>
<name>A0A2I0CMY5_9PSED</name>
<reference evidence="9" key="1">
    <citation type="submission" date="2017-12" db="EMBL/GenBank/DDBJ databases">
        <authorList>
            <person name="Yu X.-Y."/>
        </authorList>
    </citation>
    <scope>NUCLEOTIDE SEQUENCE [LARGE SCALE GENOMIC DNA]</scope>
    <source>
        <strain evidence="9">ZYSR67-Z</strain>
    </source>
</reference>
<dbReference type="SUPFAM" id="SSF55073">
    <property type="entry name" value="Nucleotide cyclase"/>
    <property type="match status" value="1"/>
</dbReference>
<evidence type="ECO:0000256" key="6">
    <source>
        <dbReference type="SAM" id="SignalP"/>
    </source>
</evidence>
<gene>
    <name evidence="8" type="ORF">CW360_12920</name>
</gene>
<comment type="catalytic activity">
    <reaction evidence="4">
        <text>2 GTP = 3',3'-c-di-GMP + 2 diphosphate</text>
        <dbReference type="Rhea" id="RHEA:24898"/>
        <dbReference type="ChEBI" id="CHEBI:33019"/>
        <dbReference type="ChEBI" id="CHEBI:37565"/>
        <dbReference type="ChEBI" id="CHEBI:58805"/>
        <dbReference type="EC" id="2.7.7.65"/>
    </reaction>
</comment>
<evidence type="ECO:0000256" key="4">
    <source>
        <dbReference type="ARBA" id="ARBA00034247"/>
    </source>
</evidence>
<dbReference type="CDD" id="cd01949">
    <property type="entry name" value="GGDEF"/>
    <property type="match status" value="1"/>
</dbReference>
<dbReference type="RefSeq" id="WP_101193976.1">
    <property type="nucleotide sequence ID" value="NZ_PIYS01000026.1"/>
</dbReference>
<comment type="subcellular location">
    <subcellularLocation>
        <location evidence="2">Cell inner membrane</location>
    </subcellularLocation>
</comment>
<feature type="transmembrane region" description="Helical" evidence="5">
    <location>
        <begin position="339"/>
        <end position="362"/>
    </location>
</feature>
<dbReference type="GO" id="GO:0052621">
    <property type="term" value="F:diguanylate cyclase activity"/>
    <property type="evidence" value="ECO:0007669"/>
    <property type="project" value="UniProtKB-EC"/>
</dbReference>
<evidence type="ECO:0000256" key="3">
    <source>
        <dbReference type="ARBA" id="ARBA00012528"/>
    </source>
</evidence>
<dbReference type="InterPro" id="IPR000160">
    <property type="entry name" value="GGDEF_dom"/>
</dbReference>
<proteinExistence type="predicted"/>
<accession>A0A2I0CMY5</accession>
<dbReference type="InterPro" id="IPR029787">
    <property type="entry name" value="Nucleotide_cyclase"/>
</dbReference>
<dbReference type="Gene3D" id="2.60.40.2380">
    <property type="match status" value="1"/>
</dbReference>
<dbReference type="FunFam" id="3.30.70.270:FF:000001">
    <property type="entry name" value="Diguanylate cyclase domain protein"/>
    <property type="match status" value="1"/>
</dbReference>
<evidence type="ECO:0000313" key="9">
    <source>
        <dbReference type="Proteomes" id="UP000242861"/>
    </source>
</evidence>
<evidence type="ECO:0000256" key="2">
    <source>
        <dbReference type="ARBA" id="ARBA00004533"/>
    </source>
</evidence>
<feature type="domain" description="GGDEF" evidence="7">
    <location>
        <begin position="435"/>
        <end position="567"/>
    </location>
</feature>
<dbReference type="NCBIfam" id="TIGR00254">
    <property type="entry name" value="GGDEF"/>
    <property type="match status" value="1"/>
</dbReference>
<feature type="transmembrane region" description="Helical" evidence="5">
    <location>
        <begin position="312"/>
        <end position="330"/>
    </location>
</feature>
<dbReference type="GO" id="GO:0005886">
    <property type="term" value="C:plasma membrane"/>
    <property type="evidence" value="ECO:0007669"/>
    <property type="project" value="UniProtKB-SubCell"/>
</dbReference>
<dbReference type="EC" id="2.7.7.65" evidence="3"/>
<evidence type="ECO:0000259" key="7">
    <source>
        <dbReference type="PROSITE" id="PS50887"/>
    </source>
</evidence>
<dbReference type="InterPro" id="IPR050469">
    <property type="entry name" value="Diguanylate_Cyclase"/>
</dbReference>
<dbReference type="EMBL" id="PIYS01000026">
    <property type="protein sequence ID" value="PKF70517.1"/>
    <property type="molecule type" value="Genomic_DNA"/>
</dbReference>
<keyword evidence="5" id="KW-0812">Transmembrane</keyword>
<dbReference type="InterPro" id="IPR011622">
    <property type="entry name" value="7TMR_DISM_rcpt_extracell_dom2"/>
</dbReference>
<feature type="transmembrane region" description="Helical" evidence="5">
    <location>
        <begin position="247"/>
        <end position="267"/>
    </location>
</feature>
<feature type="transmembrane region" description="Helical" evidence="5">
    <location>
        <begin position="220"/>
        <end position="241"/>
    </location>
</feature>
<dbReference type="Gene3D" id="3.30.70.270">
    <property type="match status" value="1"/>
</dbReference>
<comment type="caution">
    <text evidence="8">The sequence shown here is derived from an EMBL/GenBank/DDBJ whole genome shotgun (WGS) entry which is preliminary data.</text>
</comment>